<comment type="similarity">
    <text evidence="1 4">Belongs to the intercrine beta (chemokine CC) family.</text>
</comment>
<dbReference type="InterPro" id="IPR036048">
    <property type="entry name" value="Interleukin_8-like_sf"/>
</dbReference>
<keyword evidence="2 4" id="KW-0202">Cytokine</keyword>
<dbReference type="InterPro" id="IPR001811">
    <property type="entry name" value="Chemokine_IL8-like_dom"/>
</dbReference>
<keyword evidence="3" id="KW-1015">Disulfide bond</keyword>
<dbReference type="GeneID" id="106914908"/>
<keyword evidence="4" id="KW-0964">Secreted</keyword>
<dbReference type="GO" id="GO:0006955">
    <property type="term" value="P:immune response"/>
    <property type="evidence" value="ECO:0007669"/>
    <property type="project" value="InterPro"/>
</dbReference>
<keyword evidence="7" id="KW-1185">Reference proteome</keyword>
<dbReference type="PROSITE" id="PS00472">
    <property type="entry name" value="SMALL_CYTOKINES_CC"/>
    <property type="match status" value="1"/>
</dbReference>
<organism evidence="6 7">
    <name type="scientific">Poecilia mexicana</name>
    <dbReference type="NCBI Taxonomy" id="48701"/>
    <lineage>
        <taxon>Eukaryota</taxon>
        <taxon>Metazoa</taxon>
        <taxon>Chordata</taxon>
        <taxon>Craniata</taxon>
        <taxon>Vertebrata</taxon>
        <taxon>Euteleostomi</taxon>
        <taxon>Actinopterygii</taxon>
        <taxon>Neopterygii</taxon>
        <taxon>Teleostei</taxon>
        <taxon>Neoteleostei</taxon>
        <taxon>Acanthomorphata</taxon>
        <taxon>Ovalentaria</taxon>
        <taxon>Atherinomorphae</taxon>
        <taxon>Cyprinodontiformes</taxon>
        <taxon>Poeciliidae</taxon>
        <taxon>Poeciliinae</taxon>
        <taxon>Poecilia</taxon>
    </lineage>
</organism>
<evidence type="ECO:0000313" key="6">
    <source>
        <dbReference type="Ensembl" id="ENSPMEP00000026977.1"/>
    </source>
</evidence>
<dbReference type="InterPro" id="IPR039809">
    <property type="entry name" value="Chemokine_b/g/d"/>
</dbReference>
<protein>
    <recommendedName>
        <fullName evidence="4">C-C motif chemokine</fullName>
    </recommendedName>
</protein>
<comment type="subcellular location">
    <subcellularLocation>
        <location evidence="4">Secreted</location>
    </subcellularLocation>
</comment>
<dbReference type="GO" id="GO:0008009">
    <property type="term" value="F:chemokine activity"/>
    <property type="evidence" value="ECO:0007669"/>
    <property type="project" value="InterPro"/>
</dbReference>
<dbReference type="Pfam" id="PF00048">
    <property type="entry name" value="IL8"/>
    <property type="match status" value="1"/>
</dbReference>
<evidence type="ECO:0000259" key="5">
    <source>
        <dbReference type="SMART" id="SM00199"/>
    </source>
</evidence>
<dbReference type="KEGG" id="pmei:106914908"/>
<reference evidence="6" key="1">
    <citation type="submission" date="2025-08" db="UniProtKB">
        <authorList>
            <consortium name="Ensembl"/>
        </authorList>
    </citation>
    <scope>IDENTIFICATION</scope>
</reference>
<reference evidence="6" key="2">
    <citation type="submission" date="2025-09" db="UniProtKB">
        <authorList>
            <consortium name="Ensembl"/>
        </authorList>
    </citation>
    <scope>IDENTIFICATION</scope>
</reference>
<name>A0A3B3YI24_9TELE</name>
<keyword evidence="4" id="KW-0732">Signal</keyword>
<dbReference type="AlphaFoldDB" id="A0A3B3YI24"/>
<feature type="chain" id="PRO_5017104529" description="C-C motif chemokine" evidence="4">
    <location>
        <begin position="25"/>
        <end position="109"/>
    </location>
</feature>
<evidence type="ECO:0000313" key="7">
    <source>
        <dbReference type="Proteomes" id="UP000261480"/>
    </source>
</evidence>
<keyword evidence="4" id="KW-0145">Chemotaxis</keyword>
<dbReference type="Ensembl" id="ENSPMET00000001185.1">
    <property type="protein sequence ID" value="ENSPMEP00000026977.1"/>
    <property type="gene ID" value="ENSPMEG00000011031.1"/>
</dbReference>
<sequence>MESNKARLFAVLCAFLIVCSFVCSSDSASCCTRYTKKKLPCLLVKNYTIQTIHGSCDINAIIFHVNGRFVCADPTKAWTRRAVTCVDERRKKRVNEVLMGKPSIDDKTQ</sequence>
<dbReference type="OrthoDB" id="8870994at2759"/>
<evidence type="ECO:0000256" key="1">
    <source>
        <dbReference type="ARBA" id="ARBA00010868"/>
    </source>
</evidence>
<evidence type="ECO:0000256" key="3">
    <source>
        <dbReference type="ARBA" id="ARBA00023157"/>
    </source>
</evidence>
<dbReference type="SMART" id="SM00199">
    <property type="entry name" value="SCY"/>
    <property type="match status" value="1"/>
</dbReference>
<proteinExistence type="inferred from homology"/>
<dbReference type="GO" id="GO:0005615">
    <property type="term" value="C:extracellular space"/>
    <property type="evidence" value="ECO:0007669"/>
    <property type="project" value="UniProtKB-KW"/>
</dbReference>
<dbReference type="InterPro" id="IPR000827">
    <property type="entry name" value="Chemokine_CC_CS"/>
</dbReference>
<evidence type="ECO:0000256" key="2">
    <source>
        <dbReference type="ARBA" id="ARBA00022514"/>
    </source>
</evidence>
<accession>A0A3B3YI24</accession>
<dbReference type="Gene3D" id="2.40.50.40">
    <property type="match status" value="1"/>
</dbReference>
<dbReference type="PANTHER" id="PTHR12015">
    <property type="entry name" value="SMALL INDUCIBLE CYTOKINE A"/>
    <property type="match status" value="1"/>
</dbReference>
<feature type="domain" description="Chemokine interleukin-8-like" evidence="5">
    <location>
        <begin position="27"/>
        <end position="86"/>
    </location>
</feature>
<dbReference type="RefSeq" id="XP_014837581.1">
    <property type="nucleotide sequence ID" value="XM_014982095.1"/>
</dbReference>
<dbReference type="PANTHER" id="PTHR12015:SF108">
    <property type="entry name" value="C-C MOTIF CHEMOKINE 20"/>
    <property type="match status" value="1"/>
</dbReference>
<evidence type="ECO:0000256" key="4">
    <source>
        <dbReference type="RuleBase" id="RU361150"/>
    </source>
</evidence>
<dbReference type="Proteomes" id="UP000261480">
    <property type="component" value="Unplaced"/>
</dbReference>
<dbReference type="SUPFAM" id="SSF54117">
    <property type="entry name" value="Interleukin 8-like chemokines"/>
    <property type="match status" value="1"/>
</dbReference>
<feature type="signal peptide" evidence="4">
    <location>
        <begin position="1"/>
        <end position="24"/>
    </location>
</feature>